<dbReference type="InterPro" id="IPR011051">
    <property type="entry name" value="RmlC_Cupin_sf"/>
</dbReference>
<gene>
    <name evidence="1" type="ORF">A5634_03330</name>
</gene>
<reference evidence="1 2" key="1">
    <citation type="submission" date="2016-06" db="EMBL/GenBank/DDBJ databases">
        <authorList>
            <person name="Kjaerup R.B."/>
            <person name="Dalgaard T.S."/>
            <person name="Juul-Madsen H.R."/>
        </authorList>
    </citation>
    <scope>NUCLEOTIDE SEQUENCE [LARGE SCALE GENOMIC DNA]</scope>
    <source>
        <strain evidence="1 2">1165133.8</strain>
    </source>
</reference>
<dbReference type="Gene3D" id="1.20.910.10">
    <property type="entry name" value="Heme oxygenase-like"/>
    <property type="match status" value="1"/>
</dbReference>
<dbReference type="Proteomes" id="UP000093928">
    <property type="component" value="Unassembled WGS sequence"/>
</dbReference>
<evidence type="ECO:0000313" key="1">
    <source>
        <dbReference type="EMBL" id="OBK24380.1"/>
    </source>
</evidence>
<dbReference type="InterPro" id="IPR016084">
    <property type="entry name" value="Haem_Oase-like_multi-hlx"/>
</dbReference>
<proteinExistence type="predicted"/>
<sequence>MMTALADELNEAAGTLWDVVPRDSIPAIRTVEQDGVTHVLGELRDFRWHQGLAEFLPPGSEFGISWVRLQAGETLDVHVHPIQSMMIFFAGSGTLNGDLTRQVGAGNVVVVPPGCHHGFTAGRQGLSGISIQFGAGLYTEPEQPRVLFADPAAEAGAHAQLLAWNRDRIEEFGRLPVFDLLADGTLEDPTKRKVYQDALQIWVDGNQTLLFSRQASVRDPIFEKAFFGHMTEELGHDVLHADRADPDEENAADQEQFRDPIIEAVTDWFAHQMFVLDDVEKAAIVHLVIENASSVYHRKAMPVLAKYLNNNYFELHVEADDEHAAIGEELIRRAGPRTYQRLQQVLGEAWAMIGAMTNRLVELTRAA</sequence>
<dbReference type="AlphaFoldDB" id="A0A1A3NSM2"/>
<dbReference type="SUPFAM" id="SSF51182">
    <property type="entry name" value="RmlC-like cupins"/>
    <property type="match status" value="1"/>
</dbReference>
<protein>
    <recommendedName>
        <fullName evidence="3">Cupin</fullName>
    </recommendedName>
</protein>
<dbReference type="EMBL" id="LZLS01000156">
    <property type="protein sequence ID" value="OBK24380.1"/>
    <property type="molecule type" value="Genomic_DNA"/>
</dbReference>
<comment type="caution">
    <text evidence="1">The sequence shown here is derived from an EMBL/GenBank/DDBJ whole genome shotgun (WGS) entry which is preliminary data.</text>
</comment>
<dbReference type="Gene3D" id="2.60.120.10">
    <property type="entry name" value="Jelly Rolls"/>
    <property type="match status" value="1"/>
</dbReference>
<name>A0A1A3NSM2_MYCAS</name>
<evidence type="ECO:0000313" key="2">
    <source>
        <dbReference type="Proteomes" id="UP000093928"/>
    </source>
</evidence>
<evidence type="ECO:0008006" key="3">
    <source>
        <dbReference type="Google" id="ProtNLM"/>
    </source>
</evidence>
<dbReference type="InterPro" id="IPR014710">
    <property type="entry name" value="RmlC-like_jellyroll"/>
</dbReference>
<organism evidence="1 2">
    <name type="scientific">Mycobacterium asiaticum</name>
    <dbReference type="NCBI Taxonomy" id="1790"/>
    <lineage>
        <taxon>Bacteria</taxon>
        <taxon>Bacillati</taxon>
        <taxon>Actinomycetota</taxon>
        <taxon>Actinomycetes</taxon>
        <taxon>Mycobacteriales</taxon>
        <taxon>Mycobacteriaceae</taxon>
        <taxon>Mycobacterium</taxon>
    </lineage>
</organism>
<accession>A0A1A3NSM2</accession>